<organism evidence="1 2">
    <name type="scientific">Roseovarius tolerans</name>
    <dbReference type="NCBI Taxonomy" id="74031"/>
    <lineage>
        <taxon>Bacteria</taxon>
        <taxon>Pseudomonadati</taxon>
        <taxon>Pseudomonadota</taxon>
        <taxon>Alphaproteobacteria</taxon>
        <taxon>Rhodobacterales</taxon>
        <taxon>Roseobacteraceae</taxon>
        <taxon>Roseovarius</taxon>
    </lineage>
</organism>
<dbReference type="InterPro" id="IPR029044">
    <property type="entry name" value="Nucleotide-diphossugar_trans"/>
</dbReference>
<dbReference type="STRING" id="74031.SAMN04488077_106157"/>
<sequence>MGRFVIVTPMKNEGPFILEWVAHNLAIGVDEMAIFSNDCTDGSDALLDRLHEMGKLRHVDNSSRKPAPQRRAYRRFLKMDIAGPEDWVIPIDADEYINVKTGDHTLRALTDAVPQARTLSMTWRLFGNAGVKSYEAAFLTDQFRMAAADMTRRPPQAWGLKTMFRRDLWGHIGVHRPKRPTVETFAETQWFNGSGQPMPDRYMEGSWRSGPDSLGYDLVQLNHYALKSCESYLVKKARGRAHHGGEALGLDYWNKMNHNRIEDRSIDGIRPRKAAIYDDLLSDPELRRLHDACCDNHRALIAELRERPDFSDLVQGLLPETAG</sequence>
<keyword evidence="2" id="KW-1185">Reference proteome</keyword>
<evidence type="ECO:0008006" key="3">
    <source>
        <dbReference type="Google" id="ProtNLM"/>
    </source>
</evidence>
<dbReference type="Pfam" id="PF13704">
    <property type="entry name" value="Glyco_tranf_2_4"/>
    <property type="match status" value="1"/>
</dbReference>
<gene>
    <name evidence="1" type="ORF">ROTO_29330</name>
</gene>
<protein>
    <recommendedName>
        <fullName evidence="3">Glycosyl transferase family 2</fullName>
    </recommendedName>
</protein>
<dbReference type="EMBL" id="LGVV01000049">
    <property type="protein sequence ID" value="KNX40538.1"/>
    <property type="molecule type" value="Genomic_DNA"/>
</dbReference>
<proteinExistence type="predicted"/>
<dbReference type="RefSeq" id="WP_235575868.1">
    <property type="nucleotide sequence ID" value="NZ_CP118494.1"/>
</dbReference>
<name>A0A0L6CSQ1_9RHOB</name>
<dbReference type="PATRIC" id="fig|74031.6.peg.2987"/>
<dbReference type="SUPFAM" id="SSF53448">
    <property type="entry name" value="Nucleotide-diphospho-sugar transferases"/>
    <property type="match status" value="1"/>
</dbReference>
<dbReference type="AlphaFoldDB" id="A0A0L6CSQ1"/>
<dbReference type="Proteomes" id="UP000037046">
    <property type="component" value="Unassembled WGS sequence"/>
</dbReference>
<reference evidence="2" key="1">
    <citation type="submission" date="2015-07" db="EMBL/GenBank/DDBJ databases">
        <title>Draft Genome Sequence of Roseovarius tolerans EL-164, a producer of N-Acylated Alanine Methyl Esters (NAMEs).</title>
        <authorList>
            <person name="Voget S."/>
            <person name="Bruns H."/>
            <person name="Wagner-Doebler I."/>
            <person name="Schulz S."/>
            <person name="Daniel R."/>
        </authorList>
    </citation>
    <scope>NUCLEOTIDE SEQUENCE [LARGE SCALE GENOMIC DNA]</scope>
    <source>
        <strain evidence="2">EL-164</strain>
    </source>
</reference>
<evidence type="ECO:0000313" key="2">
    <source>
        <dbReference type="Proteomes" id="UP000037046"/>
    </source>
</evidence>
<comment type="caution">
    <text evidence="1">The sequence shown here is derived from an EMBL/GenBank/DDBJ whole genome shotgun (WGS) entry which is preliminary data.</text>
</comment>
<accession>A0A0L6CSQ1</accession>
<evidence type="ECO:0000313" key="1">
    <source>
        <dbReference type="EMBL" id="KNX40538.1"/>
    </source>
</evidence>